<dbReference type="Gene3D" id="3.30.43.10">
    <property type="entry name" value="Uridine Diphospho-n-acetylenolpyruvylglucosamine Reductase, domain 2"/>
    <property type="match status" value="1"/>
</dbReference>
<evidence type="ECO:0000313" key="6">
    <source>
        <dbReference type="EMBL" id="KAH7354507.1"/>
    </source>
</evidence>
<dbReference type="OrthoDB" id="415825at2759"/>
<name>A0A8K0T7B4_9PEZI</name>
<dbReference type="PROSITE" id="PS51387">
    <property type="entry name" value="FAD_PCMH"/>
    <property type="match status" value="1"/>
</dbReference>
<reference evidence="6" key="1">
    <citation type="journal article" date="2021" name="Nat. Commun.">
        <title>Genetic determinants of endophytism in the Arabidopsis root mycobiome.</title>
        <authorList>
            <person name="Mesny F."/>
            <person name="Miyauchi S."/>
            <person name="Thiergart T."/>
            <person name="Pickel B."/>
            <person name="Atanasova L."/>
            <person name="Karlsson M."/>
            <person name="Huettel B."/>
            <person name="Barry K.W."/>
            <person name="Haridas S."/>
            <person name="Chen C."/>
            <person name="Bauer D."/>
            <person name="Andreopoulos W."/>
            <person name="Pangilinan J."/>
            <person name="LaButti K."/>
            <person name="Riley R."/>
            <person name="Lipzen A."/>
            <person name="Clum A."/>
            <person name="Drula E."/>
            <person name="Henrissat B."/>
            <person name="Kohler A."/>
            <person name="Grigoriev I.V."/>
            <person name="Martin F.M."/>
            <person name="Hacquard S."/>
        </authorList>
    </citation>
    <scope>NUCLEOTIDE SEQUENCE</scope>
    <source>
        <strain evidence="6">MPI-CAGE-AT-0016</strain>
    </source>
</reference>
<evidence type="ECO:0000256" key="1">
    <source>
        <dbReference type="ARBA" id="ARBA00005466"/>
    </source>
</evidence>
<dbReference type="Gene3D" id="3.40.462.20">
    <property type="match status" value="1"/>
</dbReference>
<evidence type="ECO:0000256" key="4">
    <source>
        <dbReference type="ARBA" id="ARBA00023002"/>
    </source>
</evidence>
<dbReference type="PANTHER" id="PTHR42973:SF7">
    <property type="entry name" value="FAD-BINDING PCMH-TYPE DOMAIN-CONTAINING PROTEIN"/>
    <property type="match status" value="1"/>
</dbReference>
<dbReference type="InterPro" id="IPR036318">
    <property type="entry name" value="FAD-bd_PCMH-like_sf"/>
</dbReference>
<organism evidence="6 7">
    <name type="scientific">Plectosphaerella cucumerina</name>
    <dbReference type="NCBI Taxonomy" id="40658"/>
    <lineage>
        <taxon>Eukaryota</taxon>
        <taxon>Fungi</taxon>
        <taxon>Dikarya</taxon>
        <taxon>Ascomycota</taxon>
        <taxon>Pezizomycotina</taxon>
        <taxon>Sordariomycetes</taxon>
        <taxon>Hypocreomycetidae</taxon>
        <taxon>Glomerellales</taxon>
        <taxon>Plectosphaerellaceae</taxon>
        <taxon>Plectosphaerella</taxon>
    </lineage>
</organism>
<evidence type="ECO:0000256" key="3">
    <source>
        <dbReference type="ARBA" id="ARBA00022827"/>
    </source>
</evidence>
<comment type="similarity">
    <text evidence="1">Belongs to the oxygen-dependent FAD-linked oxidoreductase family.</text>
</comment>
<keyword evidence="7" id="KW-1185">Reference proteome</keyword>
<evidence type="ECO:0000313" key="7">
    <source>
        <dbReference type="Proteomes" id="UP000813385"/>
    </source>
</evidence>
<comment type="caution">
    <text evidence="6">The sequence shown here is derived from an EMBL/GenBank/DDBJ whole genome shotgun (WGS) entry which is preliminary data.</text>
</comment>
<dbReference type="InterPro" id="IPR050416">
    <property type="entry name" value="FAD-linked_Oxidoreductase"/>
</dbReference>
<proteinExistence type="inferred from homology"/>
<protein>
    <recommendedName>
        <fullName evidence="5">FAD-binding PCMH-type domain-containing protein</fullName>
    </recommendedName>
</protein>
<dbReference type="Proteomes" id="UP000813385">
    <property type="component" value="Unassembled WGS sequence"/>
</dbReference>
<dbReference type="AlphaFoldDB" id="A0A8K0T7B4"/>
<gene>
    <name evidence="6" type="ORF">B0T11DRAFT_312596</name>
</gene>
<dbReference type="EMBL" id="JAGPXD010000005">
    <property type="protein sequence ID" value="KAH7354507.1"/>
    <property type="molecule type" value="Genomic_DNA"/>
</dbReference>
<sequence length="473" mass="51674">MDPSDHSDSSIASCLGCNITVHHPDQALSETISRWSEHNVEPPAMVVRPNSKRDIVDSIKLARKNKLTLIPGNGGCASWVPINAKTMYLDMTMFNRVIIDPSSATVRIGGGASTGEVIKAVVAAGYYTLWCNSNAVGYVGSILGGGISPFTGLHGYIIDAVEAMEIITTDGQIRNVGLSSDGEEKALFNALCGAGHGLGIITSVVMKIFSLKILGMTEDCFWTRRVVFPSSAIEVAAETFTRFSDPDPHLAINMVFSRPPTGTTALGLPTITMMVSFFGPPTEAEQAAAVLFDQNVIGKAVEEETLLVHLGAANDRNNHMNVHGGFKDTWSCFVSSVDVAIIKDSFERWVQVAEQDQGAKRTLVLWGRFNADKAVSLEQSPEGQGKFIGVRDRGIFTNVVKYADSLESNRALDQFCYDHLDIARQRDSGPPRMLANNRRPGMSLQELYPNKMVAELLRVKQVWDAEQLFWTPF</sequence>
<evidence type="ECO:0000259" key="5">
    <source>
        <dbReference type="PROSITE" id="PS51387"/>
    </source>
</evidence>
<dbReference type="PANTHER" id="PTHR42973">
    <property type="entry name" value="BINDING OXIDOREDUCTASE, PUTATIVE (AFU_ORTHOLOGUE AFUA_1G17690)-RELATED"/>
    <property type="match status" value="1"/>
</dbReference>
<evidence type="ECO:0000256" key="2">
    <source>
        <dbReference type="ARBA" id="ARBA00022630"/>
    </source>
</evidence>
<dbReference type="GO" id="GO:0071949">
    <property type="term" value="F:FAD binding"/>
    <property type="evidence" value="ECO:0007669"/>
    <property type="project" value="InterPro"/>
</dbReference>
<accession>A0A8K0T7B4</accession>
<dbReference type="Gene3D" id="3.30.465.10">
    <property type="match status" value="1"/>
</dbReference>
<keyword evidence="4" id="KW-0560">Oxidoreductase</keyword>
<dbReference type="GO" id="GO:0016491">
    <property type="term" value="F:oxidoreductase activity"/>
    <property type="evidence" value="ECO:0007669"/>
    <property type="project" value="UniProtKB-KW"/>
</dbReference>
<dbReference type="Pfam" id="PF01565">
    <property type="entry name" value="FAD_binding_4"/>
    <property type="match status" value="1"/>
</dbReference>
<keyword evidence="2" id="KW-0285">Flavoprotein</keyword>
<dbReference type="InterPro" id="IPR006094">
    <property type="entry name" value="Oxid_FAD_bind_N"/>
</dbReference>
<dbReference type="InterPro" id="IPR016167">
    <property type="entry name" value="FAD-bd_PCMH_sub1"/>
</dbReference>
<dbReference type="SUPFAM" id="SSF56176">
    <property type="entry name" value="FAD-binding/transporter-associated domain-like"/>
    <property type="match status" value="1"/>
</dbReference>
<feature type="domain" description="FAD-binding PCMH-type" evidence="5">
    <location>
        <begin position="39"/>
        <end position="211"/>
    </location>
</feature>
<keyword evidence="3" id="KW-0274">FAD</keyword>
<dbReference type="InterPro" id="IPR016166">
    <property type="entry name" value="FAD-bd_PCMH"/>
</dbReference>
<dbReference type="InterPro" id="IPR016169">
    <property type="entry name" value="FAD-bd_PCMH_sub2"/>
</dbReference>